<feature type="domain" description="AMP-binding enzyme C-terminal" evidence="4">
    <location>
        <begin position="429"/>
        <end position="507"/>
    </location>
</feature>
<keyword evidence="6" id="KW-1185">Reference proteome</keyword>
<accession>A0A480ALV5</accession>
<dbReference type="GO" id="GO:0006631">
    <property type="term" value="P:fatty acid metabolic process"/>
    <property type="evidence" value="ECO:0007669"/>
    <property type="project" value="TreeGrafter"/>
</dbReference>
<evidence type="ECO:0000313" key="5">
    <source>
        <dbReference type="EMBL" id="GCL60962.1"/>
    </source>
</evidence>
<dbReference type="EMBL" id="BJCL01000001">
    <property type="protein sequence ID" value="GCL60962.1"/>
    <property type="molecule type" value="Genomic_DNA"/>
</dbReference>
<dbReference type="InterPro" id="IPR000873">
    <property type="entry name" value="AMP-dep_synth/lig_dom"/>
</dbReference>
<dbReference type="InterPro" id="IPR045851">
    <property type="entry name" value="AMP-bd_C_sf"/>
</dbReference>
<keyword evidence="2" id="KW-0436">Ligase</keyword>
<evidence type="ECO:0000313" key="6">
    <source>
        <dbReference type="Proteomes" id="UP000301751"/>
    </source>
</evidence>
<evidence type="ECO:0000256" key="1">
    <source>
        <dbReference type="ARBA" id="ARBA00006432"/>
    </source>
</evidence>
<dbReference type="RefSeq" id="WP_137730753.1">
    <property type="nucleotide sequence ID" value="NZ_BJCL01000001.1"/>
</dbReference>
<dbReference type="SUPFAM" id="SSF56801">
    <property type="entry name" value="Acetyl-CoA synthetase-like"/>
    <property type="match status" value="1"/>
</dbReference>
<dbReference type="Gene3D" id="3.40.50.12780">
    <property type="entry name" value="N-terminal domain of ligase-like"/>
    <property type="match status" value="1"/>
</dbReference>
<evidence type="ECO:0000256" key="2">
    <source>
        <dbReference type="ARBA" id="ARBA00022598"/>
    </source>
</evidence>
<dbReference type="FunFam" id="3.30.300.30:FF:000008">
    <property type="entry name" value="2,3-dihydroxybenzoate-AMP ligase"/>
    <property type="match status" value="1"/>
</dbReference>
<dbReference type="AlphaFoldDB" id="A0A480ALV5"/>
<feature type="domain" description="AMP-dependent synthetase/ligase" evidence="3">
    <location>
        <begin position="11"/>
        <end position="374"/>
    </location>
</feature>
<organism evidence="5 6">
    <name type="scientific">Pseudaquabacterium pictum</name>
    <dbReference type="NCBI Taxonomy" id="2315236"/>
    <lineage>
        <taxon>Bacteria</taxon>
        <taxon>Pseudomonadati</taxon>
        <taxon>Pseudomonadota</taxon>
        <taxon>Betaproteobacteria</taxon>
        <taxon>Burkholderiales</taxon>
        <taxon>Sphaerotilaceae</taxon>
        <taxon>Pseudaquabacterium</taxon>
    </lineage>
</organism>
<protein>
    <submittedName>
        <fullName evidence="5">Acyl-CoA synthetase</fullName>
    </submittedName>
</protein>
<proteinExistence type="inferred from homology"/>
<comment type="similarity">
    <text evidence="1">Belongs to the ATP-dependent AMP-binding enzyme family.</text>
</comment>
<dbReference type="PANTHER" id="PTHR43201">
    <property type="entry name" value="ACYL-COA SYNTHETASE"/>
    <property type="match status" value="1"/>
</dbReference>
<name>A0A480ALV5_9BURK</name>
<sequence>MPGTTFNTIVQQQARAQPDGLAYRCGDQRWTFSDVDRSTNRIANALAVAGVAAGDRVAVLTKFHIESTLLTLAAAKLGAVCMPVNWRLAPGEVQYIVDHGMAKLMLADKAFLPLVDRAAMPTLQQVLVTDGAHDGHPGFHDWYAGASDQFQAVDAKPDDPMLQLYSSGTTGLPKGVVLSHAGLIFNCQLGTLVWDVTADAVVGNALPTFHIAGANMGLFPLYAGATGSSYPDFDPAGFIDAIGRHGITHSFLVPAMILFMLQSPKVKQGDYRTLQLISYGGSPISDRVLTEAMATFQCSFMQVYGLTEIAGSATFLLPEDHAPEGPKAKLLRSAGKPVPGARVRIVDPVTLADLPEGQTGEVLIESPGNMLGYWRNPEATAAAFPEGRNANGGWFRSGDGGYMVDGYVYINDRIKDMIISGGENIYPAEIENVLMKHPSVADGAVIGVPDDKWGESVKACVILRPGEQTGPATERAIIDWMRERLAHYKCPKSIDFVEALPRNPSGKLLKRLLRAPYWEGKARSVN</sequence>
<gene>
    <name evidence="5" type="ORF">AQPW35_00430</name>
</gene>
<dbReference type="Pfam" id="PF00501">
    <property type="entry name" value="AMP-binding"/>
    <property type="match status" value="1"/>
</dbReference>
<dbReference type="GO" id="GO:0031956">
    <property type="term" value="F:medium-chain fatty acid-CoA ligase activity"/>
    <property type="evidence" value="ECO:0007669"/>
    <property type="project" value="TreeGrafter"/>
</dbReference>
<reference evidence="6" key="1">
    <citation type="submission" date="2019-03" db="EMBL/GenBank/DDBJ databases">
        <title>Aquabacterium pictum sp.nov., the first bacteriochlorophyll a-containing freshwater bacterium in the genus Aquabacterium of the class Betaproteobacteria.</title>
        <authorList>
            <person name="Hirose S."/>
            <person name="Tank M."/>
            <person name="Hara E."/>
            <person name="Tamaki H."/>
            <person name="Takaichi S."/>
            <person name="Haruta S."/>
            <person name="Hanada S."/>
        </authorList>
    </citation>
    <scope>NUCLEOTIDE SEQUENCE [LARGE SCALE GENOMIC DNA]</scope>
    <source>
        <strain evidence="6">W35</strain>
    </source>
</reference>
<dbReference type="Gene3D" id="3.30.300.30">
    <property type="match status" value="1"/>
</dbReference>
<evidence type="ECO:0000259" key="3">
    <source>
        <dbReference type="Pfam" id="PF00501"/>
    </source>
</evidence>
<dbReference type="InterPro" id="IPR025110">
    <property type="entry name" value="AMP-bd_C"/>
</dbReference>
<evidence type="ECO:0000259" key="4">
    <source>
        <dbReference type="Pfam" id="PF13193"/>
    </source>
</evidence>
<dbReference type="InterPro" id="IPR042099">
    <property type="entry name" value="ANL_N_sf"/>
</dbReference>
<dbReference type="NCBIfam" id="NF004837">
    <property type="entry name" value="PRK06187.1"/>
    <property type="match status" value="1"/>
</dbReference>
<dbReference type="OrthoDB" id="9766486at2"/>
<dbReference type="Pfam" id="PF13193">
    <property type="entry name" value="AMP-binding_C"/>
    <property type="match status" value="1"/>
</dbReference>
<dbReference type="Proteomes" id="UP000301751">
    <property type="component" value="Unassembled WGS sequence"/>
</dbReference>
<dbReference type="PANTHER" id="PTHR43201:SF5">
    <property type="entry name" value="MEDIUM-CHAIN ACYL-COA LIGASE ACSF2, MITOCHONDRIAL"/>
    <property type="match status" value="1"/>
</dbReference>
<comment type="caution">
    <text evidence="5">The sequence shown here is derived from an EMBL/GenBank/DDBJ whole genome shotgun (WGS) entry which is preliminary data.</text>
</comment>